<name>A0A3S0AYY2_9ENTE</name>
<dbReference type="AlphaFoldDB" id="A0A3S0AYY2"/>
<evidence type="ECO:0000256" key="1">
    <source>
        <dbReference type="ARBA" id="ARBA00010266"/>
    </source>
</evidence>
<dbReference type="Gene3D" id="4.10.80.30">
    <property type="entry name" value="DNA polymerase, domain 6"/>
    <property type="match status" value="1"/>
</dbReference>
<gene>
    <name evidence="4" type="ORF">C7P63_04100</name>
</gene>
<dbReference type="Proteomes" id="UP000277864">
    <property type="component" value="Unassembled WGS sequence"/>
</dbReference>
<protein>
    <submittedName>
        <fullName evidence="4">N-acetylmuramoyl-L-alanine amidase</fullName>
    </submittedName>
</protein>
<dbReference type="PANTHER" id="PTHR33308">
    <property type="entry name" value="PEPTIDOGLYCAN HYDROLASE FLGJ"/>
    <property type="match status" value="1"/>
</dbReference>
<keyword evidence="5" id="KW-1185">Reference proteome</keyword>
<keyword evidence="2" id="KW-0378">Hydrolase</keyword>
<dbReference type="Gene3D" id="1.10.530.10">
    <property type="match status" value="1"/>
</dbReference>
<dbReference type="GO" id="GO:0004040">
    <property type="term" value="F:amidase activity"/>
    <property type="evidence" value="ECO:0007669"/>
    <property type="project" value="InterPro"/>
</dbReference>
<dbReference type="PRINTS" id="PR01002">
    <property type="entry name" value="FLGFLGJ"/>
</dbReference>
<proteinExistence type="inferred from homology"/>
<evidence type="ECO:0000259" key="3">
    <source>
        <dbReference type="SMART" id="SM00047"/>
    </source>
</evidence>
<dbReference type="OrthoDB" id="977752at2"/>
<comment type="similarity">
    <text evidence="1">Belongs to the glycosyl hydrolase 73 family.</text>
</comment>
<evidence type="ECO:0000256" key="2">
    <source>
        <dbReference type="ARBA" id="ARBA00022801"/>
    </source>
</evidence>
<sequence length="202" mass="23317">MAKNNRKRRRKKSSFSFFLFIVFCVGSVYLFSNFLFAAPSEPVETSEEVSREEFITHLAPHAKEIHERQGILASIILGQAILESDWGQSELSQKYNNLFGIKAYGKGDKVYLKTKEFVDGKWIEISADFKVYPDWEASMDDHTALFLNGVSWNHEIYYPVIEATTYKEAAKALQTSGYATDPDYSEKIINVIESYELYRYDQ</sequence>
<organism evidence="4 5">
    <name type="scientific">Vagococcus humatus</name>
    <dbReference type="NCBI Taxonomy" id="1889241"/>
    <lineage>
        <taxon>Bacteria</taxon>
        <taxon>Bacillati</taxon>
        <taxon>Bacillota</taxon>
        <taxon>Bacilli</taxon>
        <taxon>Lactobacillales</taxon>
        <taxon>Enterococcaceae</taxon>
        <taxon>Vagococcus</taxon>
    </lineage>
</organism>
<dbReference type="EMBL" id="PXZH01000001">
    <property type="protein sequence ID" value="RST90264.1"/>
    <property type="molecule type" value="Genomic_DNA"/>
</dbReference>
<reference evidence="4 5" key="1">
    <citation type="submission" date="2018-03" db="EMBL/GenBank/DDBJ databases">
        <authorList>
            <person name="Gulvik C.A."/>
        </authorList>
    </citation>
    <scope>NUCLEOTIDE SEQUENCE [LARGE SCALE GENOMIC DNA]</scope>
    <source>
        <strain evidence="4 5">JCM 31581</strain>
    </source>
</reference>
<comment type="caution">
    <text evidence="4">The sequence shown here is derived from an EMBL/GenBank/DDBJ whole genome shotgun (WGS) entry which is preliminary data.</text>
</comment>
<feature type="domain" description="Mannosyl-glycoprotein endo-beta-N-acetylglucosamidase-like" evidence="3">
    <location>
        <begin position="44"/>
        <end position="201"/>
    </location>
</feature>
<dbReference type="PANTHER" id="PTHR33308:SF10">
    <property type="entry name" value="EXO-GLUCOSAMINIDASE LYTG"/>
    <property type="match status" value="1"/>
</dbReference>
<dbReference type="SMART" id="SM00047">
    <property type="entry name" value="LYZ2"/>
    <property type="match status" value="1"/>
</dbReference>
<accession>A0A3S0AYY2</accession>
<evidence type="ECO:0000313" key="5">
    <source>
        <dbReference type="Proteomes" id="UP000277864"/>
    </source>
</evidence>
<dbReference type="InterPro" id="IPR051056">
    <property type="entry name" value="Glycosyl_Hydrolase_73"/>
</dbReference>
<dbReference type="InterPro" id="IPR002901">
    <property type="entry name" value="MGlyc_endo_b_GlcNAc-like_dom"/>
</dbReference>
<evidence type="ECO:0000313" key="4">
    <source>
        <dbReference type="EMBL" id="RST90264.1"/>
    </source>
</evidence>
<dbReference type="Pfam" id="PF01832">
    <property type="entry name" value="Glucosaminidase"/>
    <property type="match status" value="1"/>
</dbReference>
<dbReference type="RefSeq" id="WP_125942877.1">
    <property type="nucleotide sequence ID" value="NZ_PXZH01000001.1"/>
</dbReference>